<feature type="coiled-coil region" evidence="1">
    <location>
        <begin position="161"/>
        <end position="195"/>
    </location>
</feature>
<sequence>VAGSMQDSESEITSLVEQARREGSAASSAASLAELGAKRLEAQVRSLADAQARLLSVVEGISGDAERQYSHSGKAKADALTSVERVMSTVEELQRTVEQDGEGVSSRLREQGLAIDELRRSTAEDSSRHRATMAELQRLQSEAFARQRHCSDELSVACSSITATRQEVGELVQLVQRLERKLSGWREEVAAEVLEEVRRGFELLEADRLKLHALQREATAAAAGRIEMEARLESLRVELTAAASTKAELEARWRDGQQVLVRRVDGLESQLEDLRSELTTSTSTRCEHLEARLRDGQQVQSRRVDALQAAATQDVEAARYELASLAQVTQSLEQKYTALRGEVSEDIRAAVSSWESVQHDESLSATESLRRDVSHQLADAESRIESLQVQIATVTATRQSFEFRIREGHEETRQHADSWQRELAALNQRLSTSEESMRAGLREELAALQRRLGAEMTAEARALHKQEQNAIAALDEQLWLTDQRLGQRIDELAQVASRADRTIGVAEVAEDVRSPAPRTPLHGAEEAYRRQDARGGRLLAGPAAAAEHAFGSHNAGHQEPSWRRSAISSEPVAGSAAFDAEGVGSSLQGSARITKGGVLSMAHQAAEAFQGHSAGSSE</sequence>
<feature type="coiled-coil region" evidence="1">
    <location>
        <begin position="232"/>
        <end position="284"/>
    </location>
</feature>
<evidence type="ECO:0000313" key="2">
    <source>
        <dbReference type="EMBL" id="CAE8624259.1"/>
    </source>
</evidence>
<evidence type="ECO:0000313" key="3">
    <source>
        <dbReference type="Proteomes" id="UP000654075"/>
    </source>
</evidence>
<evidence type="ECO:0000256" key="1">
    <source>
        <dbReference type="SAM" id="Coils"/>
    </source>
</evidence>
<dbReference type="Proteomes" id="UP000654075">
    <property type="component" value="Unassembled WGS sequence"/>
</dbReference>
<protein>
    <submittedName>
        <fullName evidence="2">Uncharacterized protein</fullName>
    </submittedName>
</protein>
<feature type="coiled-coil region" evidence="1">
    <location>
        <begin position="370"/>
        <end position="436"/>
    </location>
</feature>
<gene>
    <name evidence="2" type="ORF">PGLA1383_LOCUS41405</name>
</gene>
<dbReference type="OMA" id="VESSCEN"/>
<reference evidence="2" key="1">
    <citation type="submission" date="2021-02" db="EMBL/GenBank/DDBJ databases">
        <authorList>
            <person name="Dougan E. K."/>
            <person name="Rhodes N."/>
            <person name="Thang M."/>
            <person name="Chan C."/>
        </authorList>
    </citation>
    <scope>NUCLEOTIDE SEQUENCE</scope>
</reference>
<comment type="caution">
    <text evidence="2">The sequence shown here is derived from an EMBL/GenBank/DDBJ whole genome shotgun (WGS) entry which is preliminary data.</text>
</comment>
<keyword evidence="3" id="KW-1185">Reference proteome</keyword>
<proteinExistence type="predicted"/>
<keyword evidence="1" id="KW-0175">Coiled coil</keyword>
<dbReference type="AlphaFoldDB" id="A0A813GN15"/>
<accession>A0A813GN15</accession>
<organism evidence="2 3">
    <name type="scientific">Polarella glacialis</name>
    <name type="common">Dinoflagellate</name>
    <dbReference type="NCBI Taxonomy" id="89957"/>
    <lineage>
        <taxon>Eukaryota</taxon>
        <taxon>Sar</taxon>
        <taxon>Alveolata</taxon>
        <taxon>Dinophyceae</taxon>
        <taxon>Suessiales</taxon>
        <taxon>Suessiaceae</taxon>
        <taxon>Polarella</taxon>
    </lineage>
</organism>
<dbReference type="EMBL" id="CAJNNV010028346">
    <property type="protein sequence ID" value="CAE8624259.1"/>
    <property type="molecule type" value="Genomic_DNA"/>
</dbReference>
<name>A0A813GN15_POLGL</name>
<feature type="non-terminal residue" evidence="2">
    <location>
        <position position="1"/>
    </location>
</feature>
<dbReference type="OrthoDB" id="428876at2759"/>